<dbReference type="AlphaFoldDB" id="A0A2H0UYU4"/>
<evidence type="ECO:0000313" key="1">
    <source>
        <dbReference type="EMBL" id="PIR92016.1"/>
    </source>
</evidence>
<reference evidence="2" key="1">
    <citation type="submission" date="2017-09" db="EMBL/GenBank/DDBJ databases">
        <title>Depth-based differentiation of microbial function through sediment-hosted aquifers and enrichment of novel symbionts in the deep terrestrial subsurface.</title>
        <authorList>
            <person name="Probst A.J."/>
            <person name="Ladd B."/>
            <person name="Jarett J.K."/>
            <person name="Geller-Mcgrath D.E."/>
            <person name="Sieber C.M.K."/>
            <person name="Emerson J.B."/>
            <person name="Anantharaman K."/>
            <person name="Thomas B.C."/>
            <person name="Malmstrom R."/>
            <person name="Stieglmeier M."/>
            <person name="Klingl A."/>
            <person name="Woyke T."/>
            <person name="Ryan C.M."/>
            <person name="Banfield J.F."/>
        </authorList>
    </citation>
    <scope>NUCLEOTIDE SEQUENCE [LARGE SCALE GENOMIC DNA]</scope>
</reference>
<evidence type="ECO:0008006" key="3">
    <source>
        <dbReference type="Google" id="ProtNLM"/>
    </source>
</evidence>
<comment type="caution">
    <text evidence="1">The sequence shown here is derived from an EMBL/GenBank/DDBJ whole genome shotgun (WGS) entry which is preliminary data.</text>
</comment>
<accession>A0A2H0UYU4</accession>
<sequence>MLNKKFFQKLKADYDARESERRQIISRANIVLHDSKRVIFSLHRGGEQAAGQSLIEIEKILQQLEKKFSYNRLKREGAYNAAVEEYVEAKMFANVLGGKKIDAIKGFSVSVDSYLGGICDLVGELVRLAVNRAAEGKFGEVEKYKIISNDIMAELVEFDMTGYLRTKYDQAKGHLRKIEQVAYEVKLRSLK</sequence>
<dbReference type="Gene3D" id="1.20.58.2140">
    <property type="match status" value="1"/>
</dbReference>
<gene>
    <name evidence="1" type="ORF">COU01_03950</name>
</gene>
<name>A0A2H0UYU4_9BACT</name>
<proteinExistence type="predicted"/>
<organism evidence="1 2">
    <name type="scientific">Candidatus Falkowbacteria bacterium CG10_big_fil_rev_8_21_14_0_10_44_15</name>
    <dbReference type="NCBI Taxonomy" id="1974569"/>
    <lineage>
        <taxon>Bacteria</taxon>
        <taxon>Candidatus Falkowiibacteriota</taxon>
    </lineage>
</organism>
<dbReference type="SUPFAM" id="SSF74784">
    <property type="entry name" value="Translin"/>
    <property type="match status" value="1"/>
</dbReference>
<dbReference type="PANTHER" id="PTHR10741">
    <property type="entry name" value="TRANSLIN AND TRANSLIN ASSOCIATED PROTEIN X"/>
    <property type="match status" value="1"/>
</dbReference>
<dbReference type="Proteomes" id="UP000228510">
    <property type="component" value="Unassembled WGS sequence"/>
</dbReference>
<protein>
    <recommendedName>
        <fullName evidence="3">Translin</fullName>
    </recommendedName>
</protein>
<evidence type="ECO:0000313" key="2">
    <source>
        <dbReference type="Proteomes" id="UP000228510"/>
    </source>
</evidence>
<dbReference type="CDD" id="cd14820">
    <property type="entry name" value="TRAX"/>
    <property type="match status" value="1"/>
</dbReference>
<dbReference type="GO" id="GO:0043565">
    <property type="term" value="F:sequence-specific DNA binding"/>
    <property type="evidence" value="ECO:0007669"/>
    <property type="project" value="InterPro"/>
</dbReference>
<dbReference type="EMBL" id="PFAT01000051">
    <property type="protein sequence ID" value="PIR92016.1"/>
    <property type="molecule type" value="Genomic_DNA"/>
</dbReference>
<dbReference type="Pfam" id="PF01997">
    <property type="entry name" value="Translin"/>
    <property type="match status" value="1"/>
</dbReference>
<dbReference type="InterPro" id="IPR002848">
    <property type="entry name" value="Translin_fam"/>
</dbReference>
<dbReference type="InterPro" id="IPR036081">
    <property type="entry name" value="Translin_sf"/>
</dbReference>